<evidence type="ECO:0000313" key="2">
    <source>
        <dbReference type="EMBL" id="KAB0402425.1"/>
    </source>
</evidence>
<organism evidence="2 3">
    <name type="scientific">Balaenoptera physalus</name>
    <name type="common">Fin whale</name>
    <name type="synonym">Balaena physalus</name>
    <dbReference type="NCBI Taxonomy" id="9770"/>
    <lineage>
        <taxon>Eukaryota</taxon>
        <taxon>Metazoa</taxon>
        <taxon>Chordata</taxon>
        <taxon>Craniata</taxon>
        <taxon>Vertebrata</taxon>
        <taxon>Euteleostomi</taxon>
        <taxon>Mammalia</taxon>
        <taxon>Eutheria</taxon>
        <taxon>Laurasiatheria</taxon>
        <taxon>Artiodactyla</taxon>
        <taxon>Whippomorpha</taxon>
        <taxon>Cetacea</taxon>
        <taxon>Mysticeti</taxon>
        <taxon>Balaenopteridae</taxon>
        <taxon>Balaenoptera</taxon>
    </lineage>
</organism>
<dbReference type="Gene3D" id="6.20.430.10">
    <property type="match status" value="1"/>
</dbReference>
<feature type="compositionally biased region" description="Basic and acidic residues" evidence="1">
    <location>
        <begin position="208"/>
        <end position="217"/>
    </location>
</feature>
<evidence type="ECO:0000313" key="3">
    <source>
        <dbReference type="Proteomes" id="UP000437017"/>
    </source>
</evidence>
<dbReference type="Pfam" id="PF15238">
    <property type="entry name" value="TEADIR3"/>
    <property type="match status" value="1"/>
</dbReference>
<feature type="region of interest" description="Disordered" evidence="1">
    <location>
        <begin position="146"/>
        <end position="192"/>
    </location>
</feature>
<comment type="caution">
    <text evidence="2">The sequence shown here is derived from an EMBL/GenBank/DDBJ whole genome shotgun (WGS) entry which is preliminary data.</text>
</comment>
<dbReference type="PANTHER" id="PTHR33766">
    <property type="entry name" value="PROTEIN FAM181B"/>
    <property type="match status" value="1"/>
</dbReference>
<dbReference type="PANTHER" id="PTHR33766:SF1">
    <property type="entry name" value="PROTEIN FAM181A"/>
    <property type="match status" value="1"/>
</dbReference>
<dbReference type="InterPro" id="IPR053819">
    <property type="entry name" value="TEADIR3_omega_loop"/>
</dbReference>
<keyword evidence="3" id="KW-1185">Reference proteome</keyword>
<evidence type="ECO:0008006" key="4">
    <source>
        <dbReference type="Google" id="ProtNLM"/>
    </source>
</evidence>
<dbReference type="Proteomes" id="UP000437017">
    <property type="component" value="Unassembled WGS sequence"/>
</dbReference>
<dbReference type="OrthoDB" id="5982901at2759"/>
<dbReference type="AlphaFoldDB" id="A0A6A1Q4V2"/>
<proteinExistence type="predicted"/>
<sequence>NVGTGRCRLIGMLCIWRGAPDWPEGPPSSGDSSSIQPARGLHNCLQPDHGARRLRRAWPSGCCAPPGQLRALPWSRQPPAEPPSSWKAPCSGPLVMASDSDVKMLLNFVNLASSDIKAALDKSAPCRRSVDHRKYLQKQLKRFSQKYSRLPRGLPGRGAEPHLKRGSEDRPGRLPLDSGHSSSPSGGGCCKEKALGNPYREECLSKEQTLHGPDPEAARPGQVPMRKRQLPASFWEEPRPTHSYPVGLEGGLGPREGPPYEGKKHRKGLELLGPETAPVPSSPRAPAEKEPLKMPGVSLVGLFGSMSMGKIIIIIIMSSSFQFLGYLPMALFPGLMQPLAHPRCPVNGMMRASACDNARRGALVAGSGPRFGPNSAQTSSLGRWGASRARARGITACLCRPQSVGHCSGPHRTLARDLRCCVWRGSVAENEGAAMGAERLISSKRSSHDRDSIPLERGIHMEGRLHWEAGGFLVVYA</sequence>
<feature type="non-terminal residue" evidence="2">
    <location>
        <position position="1"/>
    </location>
</feature>
<reference evidence="2 3" key="1">
    <citation type="journal article" date="2019" name="PLoS ONE">
        <title>Genomic analyses reveal an absence of contemporary introgressive admixture between fin whales and blue whales, despite known hybrids.</title>
        <authorList>
            <person name="Westbury M.V."/>
            <person name="Petersen B."/>
            <person name="Lorenzen E.D."/>
        </authorList>
    </citation>
    <scope>NUCLEOTIDE SEQUENCE [LARGE SCALE GENOMIC DNA]</scope>
    <source>
        <strain evidence="2">FinWhale-01</strain>
    </source>
</reference>
<feature type="region of interest" description="Disordered" evidence="1">
    <location>
        <begin position="208"/>
        <end position="290"/>
    </location>
</feature>
<protein>
    <recommendedName>
        <fullName evidence="4">Family with sequence similarity 181 member A</fullName>
    </recommendedName>
</protein>
<dbReference type="EMBL" id="SGJD01000996">
    <property type="protein sequence ID" value="KAB0402425.1"/>
    <property type="molecule type" value="Genomic_DNA"/>
</dbReference>
<feature type="compositionally biased region" description="Basic and acidic residues" evidence="1">
    <location>
        <begin position="159"/>
        <end position="172"/>
    </location>
</feature>
<dbReference type="InterPro" id="IPR029359">
    <property type="entry name" value="FAM181"/>
</dbReference>
<accession>A0A6A1Q4V2</accession>
<gene>
    <name evidence="2" type="ORF">E2I00_001408</name>
</gene>
<name>A0A6A1Q4V2_BALPH</name>
<evidence type="ECO:0000256" key="1">
    <source>
        <dbReference type="SAM" id="MobiDB-lite"/>
    </source>
</evidence>